<dbReference type="EMBL" id="MEWG01000024">
    <property type="protein sequence ID" value="OGC77237.1"/>
    <property type="molecule type" value="Genomic_DNA"/>
</dbReference>
<dbReference type="AlphaFoldDB" id="A0A1F4X6D9"/>
<evidence type="ECO:0000313" key="1">
    <source>
        <dbReference type="EMBL" id="OGC77237.1"/>
    </source>
</evidence>
<organism evidence="1 2">
    <name type="scientific">candidate division WWE3 bacterium RIFOXYD1_FULL_39_9</name>
    <dbReference type="NCBI Taxonomy" id="1802649"/>
    <lineage>
        <taxon>Bacteria</taxon>
        <taxon>Katanobacteria</taxon>
    </lineage>
</organism>
<name>A0A1F4X6D9_UNCKA</name>
<evidence type="ECO:0000313" key="2">
    <source>
        <dbReference type="Proteomes" id="UP000176815"/>
    </source>
</evidence>
<dbReference type="Proteomes" id="UP000176815">
    <property type="component" value="Unassembled WGS sequence"/>
</dbReference>
<comment type="caution">
    <text evidence="1">The sequence shown here is derived from an EMBL/GenBank/DDBJ whole genome shotgun (WGS) entry which is preliminary data.</text>
</comment>
<reference evidence="1 2" key="1">
    <citation type="journal article" date="2016" name="Nat. Commun.">
        <title>Thousands of microbial genomes shed light on interconnected biogeochemical processes in an aquifer system.</title>
        <authorList>
            <person name="Anantharaman K."/>
            <person name="Brown C.T."/>
            <person name="Hug L.A."/>
            <person name="Sharon I."/>
            <person name="Castelle C.J."/>
            <person name="Probst A.J."/>
            <person name="Thomas B.C."/>
            <person name="Singh A."/>
            <person name="Wilkins M.J."/>
            <person name="Karaoz U."/>
            <person name="Brodie E.L."/>
            <person name="Williams K.H."/>
            <person name="Hubbard S.S."/>
            <person name="Banfield J.F."/>
        </authorList>
    </citation>
    <scope>NUCLEOTIDE SEQUENCE [LARGE SCALE GENOMIC DNA]</scope>
</reference>
<gene>
    <name evidence="1" type="ORF">A2619_04450</name>
</gene>
<protein>
    <submittedName>
        <fullName evidence="1">Uncharacterized protein</fullName>
    </submittedName>
</protein>
<accession>A0A1F4X6D9</accession>
<proteinExistence type="predicted"/>
<sequence>MRNLIISETTCLENLSLEELILGKAQLKVLSDGYEELKVDAPDWVLVQSSAIVSEISRRTKDELLRRLKAAKARQASLLSRREIRQSVDAEVAELEARLK</sequence>